<dbReference type="AlphaFoldDB" id="A0A3E3HZ01"/>
<feature type="domain" description="GGDEF" evidence="4">
    <location>
        <begin position="192"/>
        <end position="334"/>
    </location>
</feature>
<keyword evidence="3" id="KW-0175">Coiled coil</keyword>
<keyword evidence="6" id="KW-1185">Reference proteome</keyword>
<feature type="coiled-coil region" evidence="3">
    <location>
        <begin position="223"/>
        <end position="250"/>
    </location>
</feature>
<dbReference type="InterPro" id="IPR000160">
    <property type="entry name" value="GGDEF_dom"/>
</dbReference>
<evidence type="ECO:0000256" key="2">
    <source>
        <dbReference type="ARBA" id="ARBA00023118"/>
    </source>
</evidence>
<dbReference type="GO" id="GO:0000166">
    <property type="term" value="F:nucleotide binding"/>
    <property type="evidence" value="ECO:0007669"/>
    <property type="project" value="UniProtKB-KW"/>
</dbReference>
<evidence type="ECO:0000313" key="6">
    <source>
        <dbReference type="Proteomes" id="UP000260812"/>
    </source>
</evidence>
<proteinExistence type="predicted"/>
<gene>
    <name evidence="5" type="ORF">DXC51_20805</name>
</gene>
<evidence type="ECO:0000256" key="3">
    <source>
        <dbReference type="SAM" id="Coils"/>
    </source>
</evidence>
<evidence type="ECO:0000256" key="1">
    <source>
        <dbReference type="ARBA" id="ARBA00022741"/>
    </source>
</evidence>
<protein>
    <recommendedName>
        <fullName evidence="4">GGDEF domain-containing protein</fullName>
    </recommendedName>
</protein>
<organism evidence="5 6">
    <name type="scientific">Eisenbergiella massiliensis</name>
    <dbReference type="NCBI Taxonomy" id="1720294"/>
    <lineage>
        <taxon>Bacteria</taxon>
        <taxon>Bacillati</taxon>
        <taxon>Bacillota</taxon>
        <taxon>Clostridia</taxon>
        <taxon>Lachnospirales</taxon>
        <taxon>Lachnospiraceae</taxon>
        <taxon>Eisenbergiella</taxon>
    </lineage>
</organism>
<keyword evidence="2" id="KW-0051">Antiviral defense</keyword>
<evidence type="ECO:0000313" key="5">
    <source>
        <dbReference type="EMBL" id="RGE57053.1"/>
    </source>
</evidence>
<accession>A0A3E3HZ01</accession>
<dbReference type="Pfam" id="PF22335">
    <property type="entry name" value="Cas10-Cmr2_palm2"/>
    <property type="match status" value="1"/>
</dbReference>
<dbReference type="GO" id="GO:0051607">
    <property type="term" value="P:defense response to virus"/>
    <property type="evidence" value="ECO:0007669"/>
    <property type="project" value="UniProtKB-KW"/>
</dbReference>
<name>A0A3E3HZ01_9FIRM</name>
<dbReference type="Proteomes" id="UP000260812">
    <property type="component" value="Unassembled WGS sequence"/>
</dbReference>
<sequence>MTVNVVSIAIDKVQVFLYYAIHAQEQELQSNNNTLKSIISSSRMISDDFYRKVGIDGEKGVFSGFISEILLQCSGSCVFTTTLREEEIREKLGELFQWYYVNFGGKLLMKYECFQKDITSENDRLEAVKESKSRIRQKECMNKIIEEHKELLFQFRKTEKSLYFYDNSEYHAFVKNINKLCPDTEDVNANHFRIAVIKADLDGMGNIFKNISDYRIYDSVSKILSETINLDALEKEAEKLQEKNPDFKIYPLYLAGDDIMFAVPVSHLQNGVDLCKILLNNINDKLEKLEWNDKLSISLGIDISFNREPIRYYFERVQNELDTAKKMKLTFESEVNESVAKLCLGGYTFYDSACKIADGDDAGYLSWPNFIKTVHTLNLLIVKKFPAHYFLYGLLNKITDPSICSTSVKYSNAVLYHMIPQYLGSADKQLREGELLLLEALLRQVTVITKNASDKAVYSLNFDGEKRGKLEAYVRLLLLFCDERFKLTDEHALSWSEYDGRVSKRIRKAVFDRVLQYLYKQNLDKELKWRKEPFSAAKKIRSSFISDTSYMTSDDKRIPVFLKRKITPSMFFRMKKTGPDVEMCASMIEMSENRNWEEYKELLEKKQSEHKVPPMAPFDRNIFCKFASITGLWTDDYIDSLMLFYRYHDMLLAYKKLYPSNKK</sequence>
<evidence type="ECO:0000259" key="4">
    <source>
        <dbReference type="PROSITE" id="PS50887"/>
    </source>
</evidence>
<dbReference type="EMBL" id="QVLV01000018">
    <property type="protein sequence ID" value="RGE57053.1"/>
    <property type="molecule type" value="Genomic_DNA"/>
</dbReference>
<dbReference type="PROSITE" id="PS50887">
    <property type="entry name" value="GGDEF"/>
    <property type="match status" value="1"/>
</dbReference>
<dbReference type="InterPro" id="IPR043128">
    <property type="entry name" value="Rev_trsase/Diguanyl_cyclase"/>
</dbReference>
<keyword evidence="1" id="KW-0547">Nucleotide-binding</keyword>
<comment type="caution">
    <text evidence="5">The sequence shown here is derived from an EMBL/GenBank/DDBJ whole genome shotgun (WGS) entry which is preliminary data.</text>
</comment>
<dbReference type="Gene3D" id="3.30.70.270">
    <property type="match status" value="1"/>
</dbReference>
<dbReference type="InterPro" id="IPR054767">
    <property type="entry name" value="Cas10-Cmr2_palm2"/>
</dbReference>
<reference evidence="5" key="1">
    <citation type="submission" date="2018-08" db="EMBL/GenBank/DDBJ databases">
        <title>A genome reference for cultivated species of the human gut microbiota.</title>
        <authorList>
            <person name="Zou Y."/>
            <person name="Xue W."/>
            <person name="Luo G."/>
        </authorList>
    </citation>
    <scope>NUCLEOTIDE SEQUENCE [LARGE SCALE GENOMIC DNA]</scope>
    <source>
        <strain evidence="5">TF05-5AC</strain>
    </source>
</reference>